<dbReference type="InterPro" id="IPR014922">
    <property type="entry name" value="YdhG-like"/>
</dbReference>
<dbReference type="SUPFAM" id="SSF159888">
    <property type="entry name" value="YdhG-like"/>
    <property type="match status" value="1"/>
</dbReference>
<gene>
    <name evidence="3" type="ORF">G4V63_21635</name>
</gene>
<dbReference type="AlphaFoldDB" id="A0A7C9VPU5"/>
<dbReference type="Pfam" id="PF08818">
    <property type="entry name" value="DUF1801"/>
    <property type="match status" value="1"/>
</dbReference>
<evidence type="ECO:0000256" key="1">
    <source>
        <dbReference type="SAM" id="MobiDB-lite"/>
    </source>
</evidence>
<dbReference type="Proteomes" id="UP000480266">
    <property type="component" value="Unassembled WGS sequence"/>
</dbReference>
<feature type="region of interest" description="Disordered" evidence="1">
    <location>
        <begin position="141"/>
        <end position="183"/>
    </location>
</feature>
<comment type="caution">
    <text evidence="3">The sequence shown here is derived from an EMBL/GenBank/DDBJ whole genome shotgun (WGS) entry which is preliminary data.</text>
</comment>
<dbReference type="EMBL" id="JAAMRR010001102">
    <property type="protein sequence ID" value="NGX97711.1"/>
    <property type="molecule type" value="Genomic_DNA"/>
</dbReference>
<evidence type="ECO:0000313" key="3">
    <source>
        <dbReference type="EMBL" id="NGX97711.1"/>
    </source>
</evidence>
<keyword evidence="4" id="KW-1185">Reference proteome</keyword>
<evidence type="ECO:0000259" key="2">
    <source>
        <dbReference type="Pfam" id="PF08818"/>
    </source>
</evidence>
<feature type="domain" description="YdhG-like" evidence="2">
    <location>
        <begin position="28"/>
        <end position="134"/>
    </location>
</feature>
<accession>A0A7C9VPU5</accession>
<evidence type="ECO:0000313" key="4">
    <source>
        <dbReference type="Proteomes" id="UP000480266"/>
    </source>
</evidence>
<organism evidence="3 4">
    <name type="scientific">Candidatus Afipia apatlaquensis</name>
    <dbReference type="NCBI Taxonomy" id="2712852"/>
    <lineage>
        <taxon>Bacteria</taxon>
        <taxon>Pseudomonadati</taxon>
        <taxon>Pseudomonadota</taxon>
        <taxon>Alphaproteobacteria</taxon>
        <taxon>Hyphomicrobiales</taxon>
        <taxon>Nitrobacteraceae</taxon>
        <taxon>Afipia</taxon>
    </lineage>
</organism>
<sequence>MKRDTGRSGTFNDSNVAKVFAAYPEDVRAKLMKLRAIIFETAETIDGVGPLEETLKWGQPSYLTTETGSGSTIRIDREKSDGRVAMYFHCQTDLVETFRELYPTQMEYGGNRSILFKVATRIPENVLRHCVGLALTYHARKTPSKNKAASKKKAIGGKKAASKKERKPGKPKQPALRTRARPS</sequence>
<reference evidence="3" key="1">
    <citation type="submission" date="2020-02" db="EMBL/GenBank/DDBJ databases">
        <title>Draft genome sequence of Candidatus Afipia apatlaquensis IBT-C3, a potential strain for decolorization of textile dyes.</title>
        <authorList>
            <person name="Sanchez-Reyes A."/>
            <person name="Breton-Deval L."/>
            <person name="Mangelson H."/>
            <person name="Sanchez-Flores A."/>
        </authorList>
    </citation>
    <scope>NUCLEOTIDE SEQUENCE [LARGE SCALE GENOMIC DNA]</scope>
    <source>
        <strain evidence="3">IBT-C3</strain>
    </source>
</reference>
<feature type="compositionally biased region" description="Basic residues" evidence="1">
    <location>
        <begin position="141"/>
        <end position="170"/>
    </location>
</feature>
<name>A0A7C9VPU5_9BRAD</name>
<protein>
    <submittedName>
        <fullName evidence="3">DUF1801 domain-containing protein</fullName>
    </submittedName>
</protein>
<proteinExistence type="predicted"/>